<name>A0ABY0GTR5_9PEZI</name>
<keyword evidence="2" id="KW-1185">Reference proteome</keyword>
<accession>A0ABY0GTR5</accession>
<gene>
    <name evidence="1" type="ORF">DL762_009413</name>
</gene>
<reference evidence="1 2" key="1">
    <citation type="submission" date="2018-06" db="EMBL/GenBank/DDBJ databases">
        <title>Complete Genomes of Monosporascus.</title>
        <authorList>
            <person name="Robinson A.J."/>
            <person name="Natvig D.O."/>
        </authorList>
    </citation>
    <scope>NUCLEOTIDE SEQUENCE [LARGE SCALE GENOMIC DNA]</scope>
    <source>
        <strain evidence="1 2">CBS 609.92</strain>
    </source>
</reference>
<dbReference type="EMBL" id="QJNS01000489">
    <property type="protein sequence ID" value="RYO77198.1"/>
    <property type="molecule type" value="Genomic_DNA"/>
</dbReference>
<proteinExistence type="predicted"/>
<evidence type="ECO:0000313" key="2">
    <source>
        <dbReference type="Proteomes" id="UP000294003"/>
    </source>
</evidence>
<organism evidence="1 2">
    <name type="scientific">Monosporascus cannonballus</name>
    <dbReference type="NCBI Taxonomy" id="155416"/>
    <lineage>
        <taxon>Eukaryota</taxon>
        <taxon>Fungi</taxon>
        <taxon>Dikarya</taxon>
        <taxon>Ascomycota</taxon>
        <taxon>Pezizomycotina</taxon>
        <taxon>Sordariomycetes</taxon>
        <taxon>Xylariomycetidae</taxon>
        <taxon>Xylariales</taxon>
        <taxon>Xylariales incertae sedis</taxon>
        <taxon>Monosporascus</taxon>
    </lineage>
</organism>
<dbReference type="Proteomes" id="UP000294003">
    <property type="component" value="Unassembled WGS sequence"/>
</dbReference>
<protein>
    <submittedName>
        <fullName evidence="1">Uncharacterized protein</fullName>
    </submittedName>
</protein>
<sequence length="229" mass="25437">MPGRHEMALPRVRAREIAIEPHIKRRKEKKRKEALAQGPQRNSTVLRWTAKWPQDTSQIPWRPTFHYSSVAMVNTTAASPPPPRRLPRVADAVVAAVDMVAEAAPDVTAEAALVGELDISGGLQMYCTILYLANESRYHDDRFFCAPRPPLRPSVEGQMQFTSRLMRYPYGSHDFVDHPASSQQPASTLSPAGVSFRVPVAVTARKRFASSFAAPYLRDWPKTSSGTAA</sequence>
<evidence type="ECO:0000313" key="1">
    <source>
        <dbReference type="EMBL" id="RYO77198.1"/>
    </source>
</evidence>
<comment type="caution">
    <text evidence="1">The sequence shown here is derived from an EMBL/GenBank/DDBJ whole genome shotgun (WGS) entry which is preliminary data.</text>
</comment>